<comment type="caution">
    <text evidence="2">The sequence shown here is derived from an EMBL/GenBank/DDBJ whole genome shotgun (WGS) entry which is preliminary data.</text>
</comment>
<keyword evidence="1" id="KW-0812">Transmembrane</keyword>
<keyword evidence="1" id="KW-1133">Transmembrane helix</keyword>
<reference evidence="2" key="1">
    <citation type="submission" date="2023-05" db="EMBL/GenBank/DDBJ databases">
        <title>Nepenthes gracilis genome sequencing.</title>
        <authorList>
            <person name="Fukushima K."/>
        </authorList>
    </citation>
    <scope>NUCLEOTIDE SEQUENCE</scope>
    <source>
        <strain evidence="2">SING2019-196</strain>
    </source>
</reference>
<keyword evidence="1" id="KW-0472">Membrane</keyword>
<dbReference type="Proteomes" id="UP001279734">
    <property type="component" value="Unassembled WGS sequence"/>
</dbReference>
<dbReference type="AlphaFoldDB" id="A0AAD3TJ19"/>
<evidence type="ECO:0000256" key="1">
    <source>
        <dbReference type="SAM" id="Phobius"/>
    </source>
</evidence>
<proteinExistence type="predicted"/>
<accession>A0AAD3TJ19</accession>
<protein>
    <submittedName>
        <fullName evidence="2">Uncharacterized protein</fullName>
    </submittedName>
</protein>
<organism evidence="2 3">
    <name type="scientific">Nepenthes gracilis</name>
    <name type="common">Slender pitcher plant</name>
    <dbReference type="NCBI Taxonomy" id="150966"/>
    <lineage>
        <taxon>Eukaryota</taxon>
        <taxon>Viridiplantae</taxon>
        <taxon>Streptophyta</taxon>
        <taxon>Embryophyta</taxon>
        <taxon>Tracheophyta</taxon>
        <taxon>Spermatophyta</taxon>
        <taxon>Magnoliopsida</taxon>
        <taxon>eudicotyledons</taxon>
        <taxon>Gunneridae</taxon>
        <taxon>Pentapetalae</taxon>
        <taxon>Caryophyllales</taxon>
        <taxon>Nepenthaceae</taxon>
        <taxon>Nepenthes</taxon>
    </lineage>
</organism>
<feature type="transmembrane region" description="Helical" evidence="1">
    <location>
        <begin position="20"/>
        <end position="42"/>
    </location>
</feature>
<sequence length="94" mass="9833">MALGGGPRVLLKAVSVVNGALLGFIDGALSFVLGTLSPSLAIKRAVELNNNFRGPYALFGFGLSHRELKQSAMALFLGSLDEGSGRHFGRLCDA</sequence>
<evidence type="ECO:0000313" key="3">
    <source>
        <dbReference type="Proteomes" id="UP001279734"/>
    </source>
</evidence>
<evidence type="ECO:0000313" key="2">
    <source>
        <dbReference type="EMBL" id="GMH29687.1"/>
    </source>
</evidence>
<gene>
    <name evidence="2" type="ORF">Nepgr_031530</name>
</gene>
<name>A0AAD3TJ19_NEPGR</name>
<keyword evidence="3" id="KW-1185">Reference proteome</keyword>
<dbReference type="EMBL" id="BSYO01000036">
    <property type="protein sequence ID" value="GMH29687.1"/>
    <property type="molecule type" value="Genomic_DNA"/>
</dbReference>